<evidence type="ECO:0000313" key="5">
    <source>
        <dbReference type="Proteomes" id="UP000016487"/>
    </source>
</evidence>
<dbReference type="InterPro" id="IPR015424">
    <property type="entry name" value="PyrdxlP-dep_Trfase"/>
</dbReference>
<dbReference type="InterPro" id="IPR004839">
    <property type="entry name" value="Aminotransferase_I/II_large"/>
</dbReference>
<accession>A0AAD4AJ73</accession>
<dbReference type="InterPro" id="IPR015421">
    <property type="entry name" value="PyrdxlP-dep_Trfase_major"/>
</dbReference>
<dbReference type="Pfam" id="PF00155">
    <property type="entry name" value="Aminotran_1_2"/>
    <property type="match status" value="1"/>
</dbReference>
<dbReference type="GO" id="GO:0016740">
    <property type="term" value="F:transferase activity"/>
    <property type="evidence" value="ECO:0007669"/>
    <property type="project" value="UniProtKB-KW"/>
</dbReference>
<evidence type="ECO:0000313" key="4">
    <source>
        <dbReference type="EMBL" id="KAF7772078.1"/>
    </source>
</evidence>
<dbReference type="SUPFAM" id="SSF53383">
    <property type="entry name" value="PLP-dependent transferases"/>
    <property type="match status" value="1"/>
</dbReference>
<dbReference type="InterPro" id="IPR015422">
    <property type="entry name" value="PyrdxlP-dep_Trfase_small"/>
</dbReference>
<dbReference type="NCBIfam" id="NF005697">
    <property type="entry name" value="PRK07505.1"/>
    <property type="match status" value="1"/>
</dbReference>
<dbReference type="PANTHER" id="PTHR13693">
    <property type="entry name" value="CLASS II AMINOTRANSFERASE/8-AMINO-7-OXONONANOATE SYNTHASE"/>
    <property type="match status" value="1"/>
</dbReference>
<organism evidence="4 5">
    <name type="scientific">Pseudoalteromonas citrea</name>
    <dbReference type="NCBI Taxonomy" id="43655"/>
    <lineage>
        <taxon>Bacteria</taxon>
        <taxon>Pseudomonadati</taxon>
        <taxon>Pseudomonadota</taxon>
        <taxon>Gammaproteobacteria</taxon>
        <taxon>Alteromonadales</taxon>
        <taxon>Pseudoalteromonadaceae</taxon>
        <taxon>Pseudoalteromonas</taxon>
    </lineage>
</organism>
<dbReference type="Gene3D" id="3.40.640.10">
    <property type="entry name" value="Type I PLP-dependent aspartate aminotransferase-like (Major domain)"/>
    <property type="match status" value="1"/>
</dbReference>
<sequence length="400" mass="43881">MNNFSNIKKMVSLAEASWDAASSNDLTHIRTRYTESNKLKTQNGHEFINMCSCSYLGLDKHPKIISGAIKALETEKVTILPTSRTRIGLSLLDEVETNLSRLFKAEAIVTVSCAAASSGVLPLISSGVLTNDKKPVMIFDRFAHFSMNHMKAFCGDETTVLTCDHNDLDFIEKQLKEAGDRPVCYIADGAYSMGGYAPVKELQALQDKYGLYVYFDDSHSISMYGKNGVGFVRANYEELNKRTIIVASLGKAFGATGGVVLLGDPLMRRKIDIFGGPLGWSQTANVASLGAINSSISIHESDELIQLQKKLSHVMSLFDELIPTINANNNLPIRVVELFDAERAIQTSSEVYKRGFYTSPVFFPIVPKGHAGLRVMGRADLTVDDITTFCQAVSEYSTSA</sequence>
<keyword evidence="2" id="KW-0808">Transferase</keyword>
<gene>
    <name evidence="4" type="ORF">PCIT_a2076</name>
</gene>
<dbReference type="RefSeq" id="WP_010362397.1">
    <property type="nucleotide sequence ID" value="NZ_AHBZ03000015.1"/>
</dbReference>
<dbReference type="Proteomes" id="UP000016487">
    <property type="component" value="Unassembled WGS sequence"/>
</dbReference>
<protein>
    <recommendedName>
        <fullName evidence="3">Aminotransferase class I/classII large domain-containing protein</fullName>
    </recommendedName>
</protein>
<comment type="cofactor">
    <cofactor evidence="1">
        <name>pyridoxal 5'-phosphate</name>
        <dbReference type="ChEBI" id="CHEBI:597326"/>
    </cofactor>
</comment>
<dbReference type="InterPro" id="IPR050087">
    <property type="entry name" value="AON_synthase_class-II"/>
</dbReference>
<dbReference type="AlphaFoldDB" id="A0AAD4AJ73"/>
<dbReference type="EMBL" id="AHBZ03000015">
    <property type="protein sequence ID" value="KAF7772078.1"/>
    <property type="molecule type" value="Genomic_DNA"/>
</dbReference>
<comment type="caution">
    <text evidence="4">The sequence shown here is derived from an EMBL/GenBank/DDBJ whole genome shotgun (WGS) entry which is preliminary data.</text>
</comment>
<evidence type="ECO:0000256" key="1">
    <source>
        <dbReference type="ARBA" id="ARBA00001933"/>
    </source>
</evidence>
<feature type="domain" description="Aminotransferase class I/classII large" evidence="3">
    <location>
        <begin position="47"/>
        <end position="393"/>
    </location>
</feature>
<proteinExistence type="predicted"/>
<evidence type="ECO:0000259" key="3">
    <source>
        <dbReference type="Pfam" id="PF00155"/>
    </source>
</evidence>
<name>A0AAD4AJ73_9GAMM</name>
<reference evidence="4" key="1">
    <citation type="journal article" date="2012" name="J. Bacteriol.">
        <title>Genome sequences of type strains of seven species of the marine bacterium Pseudoalteromonas.</title>
        <authorList>
            <person name="Xie B.B."/>
            <person name="Shu Y.L."/>
            <person name="Qin Q.L."/>
            <person name="Rong J.C."/>
            <person name="Zhang X.Y."/>
            <person name="Chen X.L."/>
            <person name="Shi M."/>
            <person name="He H.L."/>
            <person name="Zhou B.C."/>
            <person name="Zhang Y.Z."/>
        </authorList>
    </citation>
    <scope>NUCLEOTIDE SEQUENCE</scope>
    <source>
        <strain evidence="4">DSM 8771</strain>
    </source>
</reference>
<evidence type="ECO:0000256" key="2">
    <source>
        <dbReference type="ARBA" id="ARBA00022679"/>
    </source>
</evidence>
<dbReference type="GO" id="GO:0030170">
    <property type="term" value="F:pyridoxal phosphate binding"/>
    <property type="evidence" value="ECO:0007669"/>
    <property type="project" value="InterPro"/>
</dbReference>
<reference evidence="4" key="2">
    <citation type="submission" date="2015-03" db="EMBL/GenBank/DDBJ databases">
        <title>Genome sequence of Pseudoalteromonas citrea.</title>
        <authorList>
            <person name="Xie B.-B."/>
            <person name="Rong J.-C."/>
            <person name="Qin Q.-L."/>
            <person name="Zhang Y.-Z."/>
        </authorList>
    </citation>
    <scope>NUCLEOTIDE SEQUENCE</scope>
    <source>
        <strain evidence="4">DSM 8771</strain>
    </source>
</reference>
<dbReference type="Gene3D" id="3.90.1150.10">
    <property type="entry name" value="Aspartate Aminotransferase, domain 1"/>
    <property type="match status" value="1"/>
</dbReference>